<keyword evidence="3" id="KW-1185">Reference proteome</keyword>
<dbReference type="InterPro" id="IPR036866">
    <property type="entry name" value="RibonucZ/Hydroxyglut_hydro"/>
</dbReference>
<dbReference type="AlphaFoldDB" id="A0A1H7W056"/>
<evidence type="ECO:0000313" key="2">
    <source>
        <dbReference type="EMBL" id="SEM14407.1"/>
    </source>
</evidence>
<dbReference type="OrthoDB" id="420651at2"/>
<dbReference type="EMBL" id="FOBW01000001">
    <property type="protein sequence ID" value="SEM14407.1"/>
    <property type="molecule type" value="Genomic_DNA"/>
</dbReference>
<evidence type="ECO:0000259" key="1">
    <source>
        <dbReference type="SMART" id="SM00849"/>
    </source>
</evidence>
<accession>A0A1H7W056</accession>
<reference evidence="3" key="1">
    <citation type="submission" date="2016-10" db="EMBL/GenBank/DDBJ databases">
        <authorList>
            <person name="Varghese N."/>
            <person name="Submissions S."/>
        </authorList>
    </citation>
    <scope>NUCLEOTIDE SEQUENCE [LARGE SCALE GENOMIC DNA]</scope>
    <source>
        <strain evidence="3">B48,IBRC-M 10115,DSM 25386,CECT 8001</strain>
    </source>
</reference>
<dbReference type="CDD" id="cd06262">
    <property type="entry name" value="metallo-hydrolase-like_MBL-fold"/>
    <property type="match status" value="1"/>
</dbReference>
<protein>
    <submittedName>
        <fullName evidence="2">Glyoxylase, beta-lactamase superfamily II</fullName>
    </submittedName>
</protein>
<dbReference type="SUPFAM" id="SSF56281">
    <property type="entry name" value="Metallo-hydrolase/oxidoreductase"/>
    <property type="match status" value="1"/>
</dbReference>
<dbReference type="PANTHER" id="PTHR42951:SF4">
    <property type="entry name" value="ACYL-COENZYME A THIOESTERASE MBLAC2"/>
    <property type="match status" value="1"/>
</dbReference>
<dbReference type="RefSeq" id="WP_090740288.1">
    <property type="nucleotide sequence ID" value="NZ_FOBW01000001.1"/>
</dbReference>
<dbReference type="Gene3D" id="3.60.15.10">
    <property type="entry name" value="Ribonuclease Z/Hydroxyacylglutathione hydrolase-like"/>
    <property type="match status" value="1"/>
</dbReference>
<dbReference type="InterPro" id="IPR050855">
    <property type="entry name" value="NDM-1-like"/>
</dbReference>
<dbReference type="PANTHER" id="PTHR42951">
    <property type="entry name" value="METALLO-BETA-LACTAMASE DOMAIN-CONTAINING"/>
    <property type="match status" value="1"/>
</dbReference>
<feature type="domain" description="Metallo-beta-lactamase" evidence="1">
    <location>
        <begin position="21"/>
        <end position="209"/>
    </location>
</feature>
<evidence type="ECO:0000313" key="3">
    <source>
        <dbReference type="Proteomes" id="UP000198553"/>
    </source>
</evidence>
<dbReference type="Pfam" id="PF00753">
    <property type="entry name" value="Lactamase_B"/>
    <property type="match status" value="1"/>
</dbReference>
<gene>
    <name evidence="2" type="ORF">SAMN05192533_101190</name>
</gene>
<proteinExistence type="predicted"/>
<dbReference type="Proteomes" id="UP000198553">
    <property type="component" value="Unassembled WGS sequence"/>
</dbReference>
<dbReference type="STRING" id="930146.SAMN05192533_101190"/>
<organism evidence="2 3">
    <name type="scientific">Mesobacillus persicus</name>
    <dbReference type="NCBI Taxonomy" id="930146"/>
    <lineage>
        <taxon>Bacteria</taxon>
        <taxon>Bacillati</taxon>
        <taxon>Bacillota</taxon>
        <taxon>Bacilli</taxon>
        <taxon>Bacillales</taxon>
        <taxon>Bacillaceae</taxon>
        <taxon>Mesobacillus</taxon>
    </lineage>
</organism>
<name>A0A1H7W056_9BACI</name>
<dbReference type="SMART" id="SM00849">
    <property type="entry name" value="Lactamase_B"/>
    <property type="match status" value="1"/>
</dbReference>
<sequence>MQRIGPIMIIEGPNNSSKVPYSRSLYIDCSEKVLIDSGADPESLLKLDQEYGIELIVNTHYHPDHTTHNYLFPNATKLINPIEYDTAQSIEGIARANGVYQEWGPKGVEVWKKNLPPKWMKSLGQLSGTYEYEKEYDFGGVKVEFLHTPGHTSGLSCPYFTELGVVFASDYDMTSFGPWYNGTDGDIDDFIRSGKRLLELDADTYITGHQKGVFTKQEFEQAMDTYLAIIEKRDEKIEYYVRQGLTFDELTSIGIFYPKRTLENGILKTWERTGIRKHLERLGLTVPDDGKVYVSSK</sequence>
<dbReference type="InterPro" id="IPR001279">
    <property type="entry name" value="Metallo-B-lactamas"/>
</dbReference>